<evidence type="ECO:0000313" key="2">
    <source>
        <dbReference type="EMBL" id="RMJ10843.1"/>
    </source>
</evidence>
<feature type="region of interest" description="Disordered" evidence="1">
    <location>
        <begin position="1"/>
        <end position="27"/>
    </location>
</feature>
<organism evidence="2 3">
    <name type="scientific">Fusarium kuroshium</name>
    <dbReference type="NCBI Taxonomy" id="2010991"/>
    <lineage>
        <taxon>Eukaryota</taxon>
        <taxon>Fungi</taxon>
        <taxon>Dikarya</taxon>
        <taxon>Ascomycota</taxon>
        <taxon>Pezizomycotina</taxon>
        <taxon>Sordariomycetes</taxon>
        <taxon>Hypocreomycetidae</taxon>
        <taxon>Hypocreales</taxon>
        <taxon>Nectriaceae</taxon>
        <taxon>Fusarium</taxon>
        <taxon>Fusarium solani species complex</taxon>
    </lineage>
</organism>
<reference evidence="2 3" key="1">
    <citation type="submission" date="2017-06" db="EMBL/GenBank/DDBJ databases">
        <title>Comparative genomic analysis of Ambrosia Fusariam Clade fungi.</title>
        <authorList>
            <person name="Stajich J.E."/>
            <person name="Carrillo J."/>
            <person name="Kijimoto T."/>
            <person name="Eskalen A."/>
            <person name="O'Donnell K."/>
            <person name="Kasson M."/>
        </authorList>
    </citation>
    <scope>NUCLEOTIDE SEQUENCE [LARGE SCALE GENOMIC DNA]</scope>
    <source>
        <strain evidence="2">UCR3666</strain>
    </source>
</reference>
<gene>
    <name evidence="2" type="ORF">CDV36_009518</name>
</gene>
<evidence type="ECO:0000256" key="1">
    <source>
        <dbReference type="SAM" id="MobiDB-lite"/>
    </source>
</evidence>
<comment type="caution">
    <text evidence="2">The sequence shown here is derived from an EMBL/GenBank/DDBJ whole genome shotgun (WGS) entry which is preliminary data.</text>
</comment>
<sequence>MLPHVPHPSSASDTPRNPPVRDSDFPKSCQSGSLRLPALNHLPATEYLPVISRICCLEDSLSLRSITRSS</sequence>
<dbReference type="AlphaFoldDB" id="A0A3M2RZW1"/>
<keyword evidence="3" id="KW-1185">Reference proteome</keyword>
<evidence type="ECO:0000313" key="3">
    <source>
        <dbReference type="Proteomes" id="UP000277212"/>
    </source>
</evidence>
<dbReference type="EMBL" id="NKUJ01000188">
    <property type="protein sequence ID" value="RMJ10843.1"/>
    <property type="molecule type" value="Genomic_DNA"/>
</dbReference>
<dbReference type="OrthoDB" id="10337706at2759"/>
<accession>A0A3M2RZW1</accession>
<name>A0A3M2RZW1_9HYPO</name>
<dbReference type="Proteomes" id="UP000277212">
    <property type="component" value="Unassembled WGS sequence"/>
</dbReference>
<protein>
    <submittedName>
        <fullName evidence="2">Uncharacterized protein</fullName>
    </submittedName>
</protein>
<proteinExistence type="predicted"/>